<keyword evidence="3" id="KW-1185">Reference proteome</keyword>
<dbReference type="OMA" id="CCYYLEL"/>
<dbReference type="Proteomes" id="UP000006038">
    <property type="component" value="Chromosome 4"/>
</dbReference>
<dbReference type="Gramene" id="OB04G32170.1">
    <property type="protein sequence ID" value="OB04G32170.1"/>
    <property type="gene ID" value="OB04G32170"/>
</dbReference>
<evidence type="ECO:0000313" key="2">
    <source>
        <dbReference type="EnsemblPlants" id="OB04G32170.1"/>
    </source>
</evidence>
<name>J3M1E2_ORYBR</name>
<proteinExistence type="predicted"/>
<reference evidence="2" key="1">
    <citation type="journal article" date="2013" name="Nat. Commun.">
        <title>Whole-genome sequencing of Oryza brachyantha reveals mechanisms underlying Oryza genome evolution.</title>
        <authorList>
            <person name="Chen J."/>
            <person name="Huang Q."/>
            <person name="Gao D."/>
            <person name="Wang J."/>
            <person name="Lang Y."/>
            <person name="Liu T."/>
            <person name="Li B."/>
            <person name="Bai Z."/>
            <person name="Luis Goicoechea J."/>
            <person name="Liang C."/>
            <person name="Chen C."/>
            <person name="Zhang W."/>
            <person name="Sun S."/>
            <person name="Liao Y."/>
            <person name="Zhang X."/>
            <person name="Yang L."/>
            <person name="Song C."/>
            <person name="Wang M."/>
            <person name="Shi J."/>
            <person name="Liu G."/>
            <person name="Liu J."/>
            <person name="Zhou H."/>
            <person name="Zhou W."/>
            <person name="Yu Q."/>
            <person name="An N."/>
            <person name="Chen Y."/>
            <person name="Cai Q."/>
            <person name="Wang B."/>
            <person name="Liu B."/>
            <person name="Min J."/>
            <person name="Huang Y."/>
            <person name="Wu H."/>
            <person name="Li Z."/>
            <person name="Zhang Y."/>
            <person name="Yin Y."/>
            <person name="Song W."/>
            <person name="Jiang J."/>
            <person name="Jackson S.A."/>
            <person name="Wing R.A."/>
            <person name="Wang J."/>
            <person name="Chen M."/>
        </authorList>
    </citation>
    <scope>NUCLEOTIDE SEQUENCE [LARGE SCALE GENOMIC DNA]</scope>
    <source>
        <strain evidence="2">cv. IRGC 101232</strain>
    </source>
</reference>
<evidence type="ECO:0000313" key="3">
    <source>
        <dbReference type="Proteomes" id="UP000006038"/>
    </source>
</evidence>
<organism evidence="2">
    <name type="scientific">Oryza brachyantha</name>
    <name type="common">malo sina</name>
    <dbReference type="NCBI Taxonomy" id="4533"/>
    <lineage>
        <taxon>Eukaryota</taxon>
        <taxon>Viridiplantae</taxon>
        <taxon>Streptophyta</taxon>
        <taxon>Embryophyta</taxon>
        <taxon>Tracheophyta</taxon>
        <taxon>Spermatophyta</taxon>
        <taxon>Magnoliopsida</taxon>
        <taxon>Liliopsida</taxon>
        <taxon>Poales</taxon>
        <taxon>Poaceae</taxon>
        <taxon>BOP clade</taxon>
        <taxon>Oryzoideae</taxon>
        <taxon>Oryzeae</taxon>
        <taxon>Oryzinae</taxon>
        <taxon>Oryza</taxon>
    </lineage>
</organism>
<feature type="transmembrane region" description="Helical" evidence="1">
    <location>
        <begin position="82"/>
        <end position="100"/>
    </location>
</feature>
<keyword evidence="1" id="KW-1133">Transmembrane helix</keyword>
<sequence length="112" mass="12784">KEKQTNLARLGWCCDLELFFPSHGDDDYGAGAPDRVIDLDFELNAEAARLLLSGIYTRPAVQARLLQLRRKNSDTRPCVQRPLIFVAVFTCVILITLAHGRRYILRQLNHAY</sequence>
<reference evidence="2" key="2">
    <citation type="submission" date="2013-04" db="UniProtKB">
        <authorList>
            <consortium name="EnsemblPlants"/>
        </authorList>
    </citation>
    <scope>IDENTIFICATION</scope>
</reference>
<dbReference type="EnsemblPlants" id="OB04G32170.1">
    <property type="protein sequence ID" value="OB04G32170.1"/>
    <property type="gene ID" value="OB04G32170"/>
</dbReference>
<dbReference type="HOGENOM" id="CLU_2152262_0_0_1"/>
<dbReference type="AlphaFoldDB" id="J3M1E2"/>
<keyword evidence="1" id="KW-0472">Membrane</keyword>
<keyword evidence="1" id="KW-0812">Transmembrane</keyword>
<accession>J3M1E2</accession>
<evidence type="ECO:0000256" key="1">
    <source>
        <dbReference type="SAM" id="Phobius"/>
    </source>
</evidence>
<protein>
    <submittedName>
        <fullName evidence="2">Uncharacterized protein</fullName>
    </submittedName>
</protein>